<protein>
    <submittedName>
        <fullName evidence="3">Aste57867_18309 protein</fullName>
    </submittedName>
</protein>
<accession>A0A485LA37</accession>
<feature type="chain" id="PRO_5036116405" evidence="1">
    <location>
        <begin position="25"/>
        <end position="308"/>
    </location>
</feature>
<dbReference type="Gene3D" id="3.50.50.60">
    <property type="entry name" value="FAD/NAD(P)-binding domain"/>
    <property type="match status" value="1"/>
</dbReference>
<organism evidence="3 4">
    <name type="scientific">Aphanomyces stellatus</name>
    <dbReference type="NCBI Taxonomy" id="120398"/>
    <lineage>
        <taxon>Eukaryota</taxon>
        <taxon>Sar</taxon>
        <taxon>Stramenopiles</taxon>
        <taxon>Oomycota</taxon>
        <taxon>Saprolegniomycetes</taxon>
        <taxon>Saprolegniales</taxon>
        <taxon>Verrucalvaceae</taxon>
        <taxon>Aphanomyces</taxon>
    </lineage>
</organism>
<evidence type="ECO:0000313" key="3">
    <source>
        <dbReference type="EMBL" id="VFT95045.1"/>
    </source>
</evidence>
<evidence type="ECO:0000313" key="2">
    <source>
        <dbReference type="EMBL" id="KAF0690283.1"/>
    </source>
</evidence>
<name>A0A485LA37_9STRA</name>
<dbReference type="AlphaFoldDB" id="A0A485LA37"/>
<dbReference type="EMBL" id="VJMH01006383">
    <property type="protein sequence ID" value="KAF0690283.1"/>
    <property type="molecule type" value="Genomic_DNA"/>
</dbReference>
<reference evidence="3 4" key="1">
    <citation type="submission" date="2019-03" db="EMBL/GenBank/DDBJ databases">
        <authorList>
            <person name="Gaulin E."/>
            <person name="Dumas B."/>
        </authorList>
    </citation>
    <scope>NUCLEOTIDE SEQUENCE [LARGE SCALE GENOMIC DNA]</scope>
    <source>
        <strain evidence="3">CBS 568.67</strain>
    </source>
</reference>
<evidence type="ECO:0000256" key="1">
    <source>
        <dbReference type="SAM" id="SignalP"/>
    </source>
</evidence>
<dbReference type="EMBL" id="CAADRA010006404">
    <property type="protein sequence ID" value="VFT95045.1"/>
    <property type="molecule type" value="Genomic_DNA"/>
</dbReference>
<keyword evidence="4" id="KW-1185">Reference proteome</keyword>
<sequence>MSWQKTPTLPLMDMLAYFVDLALAGTPPDDMPTADKLCTEFRTSPKTTYFGRKQLAFVSPIVAGPGWFAIGNSAGFTNPLISPGINAGLVSVLRAATLTLETLGRVSAESHFPPAARYQYVATYSAGPLPRLALLNKVWYNSFRDPRFFECVLTCYWVLGLGDGSIYQQSLTQADQSWLLGVGEPALVDFFSEVLPLIEGPCDGKPADNDVVTRVQALCRSKLDTAAHLCPVPWSSILRCYDDSLVRVPGKTNRTERISDINLVQCTGCTKWRIMRLARCYYCGTQGQGSNRLCANLPSRTRVRTAFA</sequence>
<gene>
    <name evidence="3" type="primary">Aste57867_18309</name>
    <name evidence="2" type="ORF">As57867_018247</name>
    <name evidence="3" type="ORF">ASTE57867_18309</name>
</gene>
<proteinExistence type="predicted"/>
<dbReference type="Proteomes" id="UP000332933">
    <property type="component" value="Unassembled WGS sequence"/>
</dbReference>
<dbReference type="SUPFAM" id="SSF51905">
    <property type="entry name" value="FAD/NAD(P)-binding domain"/>
    <property type="match status" value="1"/>
</dbReference>
<evidence type="ECO:0000313" key="4">
    <source>
        <dbReference type="Proteomes" id="UP000332933"/>
    </source>
</evidence>
<reference evidence="2" key="2">
    <citation type="submission" date="2019-06" db="EMBL/GenBank/DDBJ databases">
        <title>Genomics analysis of Aphanomyces spp. identifies a new class of oomycete effector associated with host adaptation.</title>
        <authorList>
            <person name="Gaulin E."/>
        </authorList>
    </citation>
    <scope>NUCLEOTIDE SEQUENCE</scope>
    <source>
        <strain evidence="2">CBS 578.67</strain>
    </source>
</reference>
<dbReference type="InterPro" id="IPR036188">
    <property type="entry name" value="FAD/NAD-bd_sf"/>
</dbReference>
<dbReference type="OrthoDB" id="5278911at2759"/>
<feature type="signal peptide" evidence="1">
    <location>
        <begin position="1"/>
        <end position="24"/>
    </location>
</feature>
<keyword evidence="1" id="KW-0732">Signal</keyword>